<gene>
    <name evidence="1" type="ORF">SAMN02745131_00342</name>
</gene>
<dbReference type="STRING" id="1121884.SAMN02745131_00342"/>
<dbReference type="Proteomes" id="UP000184048">
    <property type="component" value="Unassembled WGS sequence"/>
</dbReference>
<proteinExistence type="predicted"/>
<sequence>MAQGTWYTFWDFYNMKISFVTTKRLAIPICMILSSLFIQSSSFAQDSKKTSLEQAIQSKQFIFKAQTAFPMRGGMRQLTSEYDLKVKGDTIIAYLPYFGRAYVAPIDPTKGGIQFTSTQNNYTLKAKKKNSEITIVPKNIQEVHQLHLNISPNGNASLQVISNNRDPITFNGYVEALKEIN</sequence>
<name>A0A1M4T4G0_9BACT</name>
<dbReference type="EMBL" id="FQUU01000001">
    <property type="protein sequence ID" value="SHE39379.1"/>
    <property type="molecule type" value="Genomic_DNA"/>
</dbReference>
<dbReference type="InterPro" id="IPR025347">
    <property type="entry name" value="DUF4251"/>
</dbReference>
<reference evidence="1 2" key="1">
    <citation type="submission" date="2016-11" db="EMBL/GenBank/DDBJ databases">
        <authorList>
            <person name="Jaros S."/>
            <person name="Januszkiewicz K."/>
            <person name="Wedrychowicz H."/>
        </authorList>
    </citation>
    <scope>NUCLEOTIDE SEQUENCE [LARGE SCALE GENOMIC DNA]</scope>
    <source>
        <strain evidence="1 2">DSM 18119</strain>
    </source>
</reference>
<evidence type="ECO:0000313" key="1">
    <source>
        <dbReference type="EMBL" id="SHE39379.1"/>
    </source>
</evidence>
<evidence type="ECO:0000313" key="2">
    <source>
        <dbReference type="Proteomes" id="UP000184048"/>
    </source>
</evidence>
<dbReference type="Gene3D" id="2.40.128.410">
    <property type="match status" value="1"/>
</dbReference>
<organism evidence="1 2">
    <name type="scientific">Flavisolibacter ginsengisoli DSM 18119</name>
    <dbReference type="NCBI Taxonomy" id="1121884"/>
    <lineage>
        <taxon>Bacteria</taxon>
        <taxon>Pseudomonadati</taxon>
        <taxon>Bacteroidota</taxon>
        <taxon>Chitinophagia</taxon>
        <taxon>Chitinophagales</taxon>
        <taxon>Chitinophagaceae</taxon>
        <taxon>Flavisolibacter</taxon>
    </lineage>
</organism>
<protein>
    <recommendedName>
        <fullName evidence="3">DUF4251 domain-containing protein</fullName>
    </recommendedName>
</protein>
<evidence type="ECO:0008006" key="3">
    <source>
        <dbReference type="Google" id="ProtNLM"/>
    </source>
</evidence>
<accession>A0A1M4T4G0</accession>
<keyword evidence="2" id="KW-1185">Reference proteome</keyword>
<dbReference type="AlphaFoldDB" id="A0A1M4T4G0"/>
<dbReference type="Pfam" id="PF14059">
    <property type="entry name" value="DUF4251"/>
    <property type="match status" value="1"/>
</dbReference>